<accession>A0ABD3I1W4</accession>
<feature type="region of interest" description="Disordered" evidence="9">
    <location>
        <begin position="1801"/>
        <end position="1823"/>
    </location>
</feature>
<feature type="compositionally biased region" description="Polar residues" evidence="9">
    <location>
        <begin position="1267"/>
        <end position="1297"/>
    </location>
</feature>
<evidence type="ECO:0000256" key="5">
    <source>
        <dbReference type="ARBA" id="ARBA00022840"/>
    </source>
</evidence>
<dbReference type="GO" id="GO:0005524">
    <property type="term" value="F:ATP binding"/>
    <property type="evidence" value="ECO:0007669"/>
    <property type="project" value="UniProtKB-UniRule"/>
</dbReference>
<dbReference type="FunFam" id="3.30.810.10:FF:000001">
    <property type="entry name" value="1-phosphatidylinositol 3-phosphate 5-kinase FAB1"/>
    <property type="match status" value="1"/>
</dbReference>
<feature type="compositionally biased region" description="Acidic residues" evidence="9">
    <location>
        <begin position="91"/>
        <end position="102"/>
    </location>
</feature>
<evidence type="ECO:0000313" key="11">
    <source>
        <dbReference type="EMBL" id="KAL3695599.1"/>
    </source>
</evidence>
<comment type="caution">
    <text evidence="11">The sequence shown here is derived from an EMBL/GenBank/DDBJ whole genome shotgun (WGS) entry which is preliminary data.</text>
</comment>
<evidence type="ECO:0000313" key="12">
    <source>
        <dbReference type="Proteomes" id="UP001633002"/>
    </source>
</evidence>
<dbReference type="InterPro" id="IPR027484">
    <property type="entry name" value="PInositol-4-P-5-kinase_N"/>
</dbReference>
<evidence type="ECO:0000259" key="10">
    <source>
        <dbReference type="PROSITE" id="PS51455"/>
    </source>
</evidence>
<dbReference type="InterPro" id="IPR027409">
    <property type="entry name" value="GroEL-like_apical_dom_sf"/>
</dbReference>
<evidence type="ECO:0000256" key="7">
    <source>
        <dbReference type="ARBA" id="ARBA00077223"/>
    </source>
</evidence>
<dbReference type="PROSITE" id="PS51455">
    <property type="entry name" value="PIPK"/>
    <property type="match status" value="1"/>
</dbReference>
<dbReference type="SUPFAM" id="SSF52029">
    <property type="entry name" value="GroEL apical domain-like"/>
    <property type="match status" value="1"/>
</dbReference>
<evidence type="ECO:0000256" key="2">
    <source>
        <dbReference type="ARBA" id="ARBA00022679"/>
    </source>
</evidence>
<proteinExistence type="predicted"/>
<feature type="compositionally biased region" description="Basic and acidic residues" evidence="9">
    <location>
        <begin position="60"/>
        <end position="76"/>
    </location>
</feature>
<comment type="subunit">
    <text evidence="6">Component of the PI(3,5)P2 regulatory complex at least composed of ATG18, SAC/FIG4, FAB1 and VAC14.</text>
</comment>
<feature type="compositionally biased region" description="Low complexity" evidence="9">
    <location>
        <begin position="1369"/>
        <end position="1385"/>
    </location>
</feature>
<evidence type="ECO:0000256" key="3">
    <source>
        <dbReference type="ARBA" id="ARBA00022741"/>
    </source>
</evidence>
<dbReference type="EMBL" id="JBJQOH010000002">
    <property type="protein sequence ID" value="KAL3695599.1"/>
    <property type="molecule type" value="Genomic_DNA"/>
</dbReference>
<evidence type="ECO:0000256" key="4">
    <source>
        <dbReference type="ARBA" id="ARBA00022777"/>
    </source>
</evidence>
<dbReference type="Gene3D" id="3.30.810.10">
    <property type="entry name" value="2-Layer Sandwich"/>
    <property type="match status" value="1"/>
</dbReference>
<feature type="compositionally biased region" description="Low complexity" evidence="9">
    <location>
        <begin position="586"/>
        <end position="607"/>
    </location>
</feature>
<dbReference type="CDD" id="cd17300">
    <property type="entry name" value="PIPKc_PIKfyve"/>
    <property type="match status" value="1"/>
</dbReference>
<organism evidence="11 12">
    <name type="scientific">Riccia sorocarpa</name>
    <dbReference type="NCBI Taxonomy" id="122646"/>
    <lineage>
        <taxon>Eukaryota</taxon>
        <taxon>Viridiplantae</taxon>
        <taxon>Streptophyta</taxon>
        <taxon>Embryophyta</taxon>
        <taxon>Marchantiophyta</taxon>
        <taxon>Marchantiopsida</taxon>
        <taxon>Marchantiidae</taxon>
        <taxon>Marchantiales</taxon>
        <taxon>Ricciaceae</taxon>
        <taxon>Riccia</taxon>
    </lineage>
</organism>
<feature type="region of interest" description="Disordered" evidence="9">
    <location>
        <begin position="1230"/>
        <end position="1399"/>
    </location>
</feature>
<dbReference type="Pfam" id="PF01504">
    <property type="entry name" value="PIP5K"/>
    <property type="match status" value="1"/>
</dbReference>
<dbReference type="Gene3D" id="3.50.7.10">
    <property type="entry name" value="GroEL"/>
    <property type="match status" value="1"/>
</dbReference>
<dbReference type="SMART" id="SM00330">
    <property type="entry name" value="PIPKc"/>
    <property type="match status" value="1"/>
</dbReference>
<feature type="region of interest" description="Disordered" evidence="9">
    <location>
        <begin position="1108"/>
        <end position="1210"/>
    </location>
</feature>
<dbReference type="Proteomes" id="UP001633002">
    <property type="component" value="Unassembled WGS sequence"/>
</dbReference>
<dbReference type="InterPro" id="IPR027483">
    <property type="entry name" value="PInositol-4-P-4/5-kinase_C_sf"/>
</dbReference>
<feature type="domain" description="PIPK" evidence="10">
    <location>
        <begin position="1457"/>
        <end position="1782"/>
    </location>
</feature>
<dbReference type="InterPro" id="IPR002423">
    <property type="entry name" value="Cpn60/GroEL/TCP-1"/>
</dbReference>
<sequence>MKVDSLEGIQGLCDSTAKSRALPGQYSAKVQEAVAEEKERRCTCGEFKMGAAKMDVQAFEEGRHSEEIGRSKRSDEGSDNDESEPSQSVADEQEEDLDQENESDSRETERKSSSSNLSSQSSIGPPNAVSDDGVEIPNTTGSSFEVKDDEPDPDSLSEFLDNEGRDVIDVENNDETWSPPEPAEDEEKKVEEADQDSDEDDYEEGGWGPASPGSASDLDLRKSKGVPDEHRRAIRAQVDVHFRSLVAQLLHQENIDLGEEGNPDSWLEIASSLSWEAANYIKPDRGVSMDREAANNIKSDKGVSMDPGYYVKIKCIASGQPSDSVLVKGVVCRRNVAHKRMTAKFRNPKVLLLGGALEYQRVSGQLSSLDTLIHQEKEHLRMTVSKIESYHPNVLLVEKTVSRYAQDALLEKDITLVLNVKKPVLERIARCLGTEVVLSPDDLHKAGQTGTCDIFRVEKYEEVLGSAGQQGKPTSKFLMFFDGCPKPQGCTILLKGANGDELKKIKHVMTYTVFAAYHLGLETSFLADEGATFSELSARSPLSSSRAMSRNSSMPGFLALPPVRFLEQHGAVSPLPAGALAPVRIPPSASSSRTTSATTSPVSSPAHTTLGFQTGMIRGFGPAAFFPTATGTYPGGYAGQGARVLSSLTKDGLSYNGEKDTAGFLVSDSITGGTPAFPDADSAAAENSASSSLAPDGPHLDRDDVVSEMSGRRLQVDIPDSCPSYTENDGADFPPDQGSRNREIVVQLSTTNSRKQSLCIKPHFLRIQFYGYNDRPLGSFIRNQLFSASTKCKECDEVNSHNYCFTHRSGSLTISVRKISSDKVLTGEKEGKIWMWHRCKKCPLKQGVPPATHRVVMSDAAWGLSFGKFLELSFSNHEAASRVAACGHSLHKHHLRFYGFGSLVACFRYADIKLNSVYLPPLQLDFIGPLQEEWLRRETDEVKERVGRFFVEVMNRLTEVGVKVQSSSLGTSAGTQELRRSIKVFQEMHQKEQAEFQEILDRACPPDRCPGQPYADILQLNYLRRRLIRSASVWASRLHMVENAVPPKTRINHSIGDLVYPEVGRDHFLSDVNANAVTKPSDTQSTQLQTSSSVPPEFATLTGLVKENELPSSGDLGRQTSSQEGEVSGDAGGPDLSSEKDSSTLTKDGGRGDSPSDKISEPGEDAVASHQPISASAPEGLSLTNGLPDASSGAPDHSVTPGSDLSSRRALSEGSYPLLADLSDNLATWSGEESAAQEDKVDSSGDQVVQAEKAKEEDVYEVDSRSGEPQSMERSTSQVSLQSESQSMDRTPSQVSLQGEPESVDRTPSQVSLQGEPESVDRTPSQVSLPEGGMTKPEKVDEVLPSAPSSPQKHKPESSSPDDMLTPLSTKSFSRTSSNASTASTVRVQTQGTSSAAASLYAPQEGDPRFLDVGQDDMVVAVYDDEVTSLIAYAISTEEHYAYVTDGKDEKDAIERQNSEILHPLQPSGGSGDCDTPYKASASFLELMVNEAIENPLTSTKASQMVKKTITFSDDSPQGKVKFSVVCYFAKQFDALRKKSCSGNANYIRSLSRCKKWGAQGGKSNVFFAKTADDRFVVKQVTRTELNSFLEFAPHYFKYLFEALTAGNPTCLAKILGVYEVKVIKGGKETKMDVIVMENLLFGRRIKRLYDLKGSKRSRYAQVTEGGANQVLLDSNLLELMPTSPIFVGNKSKKLLERAVWNDTYFLSNVLVMDYSLLVGVDEEKRELVVGIIDFMRQYTWDKHLETWVKASGILGGPNAPPTVISPKQYKKRFRTAMATYFLMVPDDWSCTQSTLAPTVGANGKGSGSKQEDAGEEFTISKA</sequence>
<feature type="region of interest" description="Disordered" evidence="9">
    <location>
        <begin position="584"/>
        <end position="607"/>
    </location>
</feature>
<evidence type="ECO:0000256" key="8">
    <source>
        <dbReference type="PROSITE-ProRule" id="PRU00781"/>
    </source>
</evidence>
<feature type="compositionally biased region" description="Low complexity" evidence="9">
    <location>
        <begin position="113"/>
        <end position="122"/>
    </location>
</feature>
<feature type="region of interest" description="Disordered" evidence="9">
    <location>
        <begin position="677"/>
        <end position="703"/>
    </location>
</feature>
<keyword evidence="12" id="KW-1185">Reference proteome</keyword>
<dbReference type="GO" id="GO:0000285">
    <property type="term" value="F:1-phosphatidylinositol-3-phosphate 5-kinase activity"/>
    <property type="evidence" value="ECO:0007669"/>
    <property type="project" value="UniProtKB-EC"/>
</dbReference>
<feature type="region of interest" description="Disordered" evidence="9">
    <location>
        <begin position="56"/>
        <end position="226"/>
    </location>
</feature>
<dbReference type="FunFam" id="3.50.7.10:FF:000007">
    <property type="entry name" value="1-phosphatidylinositol 3-phosphate 5-kinase isoform X1"/>
    <property type="match status" value="1"/>
</dbReference>
<dbReference type="SUPFAM" id="SSF56104">
    <property type="entry name" value="SAICAR synthase-like"/>
    <property type="match status" value="1"/>
</dbReference>
<feature type="compositionally biased region" description="Polar residues" evidence="9">
    <location>
        <begin position="1386"/>
        <end position="1397"/>
    </location>
</feature>
<keyword evidence="5 8" id="KW-0067">ATP-binding</keyword>
<feature type="compositionally biased region" description="Basic and acidic residues" evidence="9">
    <location>
        <begin position="1252"/>
        <end position="1266"/>
    </location>
</feature>
<evidence type="ECO:0000256" key="6">
    <source>
        <dbReference type="ARBA" id="ARBA00023464"/>
    </source>
</evidence>
<dbReference type="Pfam" id="PF00118">
    <property type="entry name" value="Cpn60_TCP1"/>
    <property type="match status" value="1"/>
</dbReference>
<feature type="compositionally biased region" description="Acidic residues" evidence="9">
    <location>
        <begin position="193"/>
        <end position="204"/>
    </location>
</feature>
<dbReference type="PANTHER" id="PTHR45748:SF7">
    <property type="entry name" value="1-PHOSPHATIDYLINOSITOL 3-PHOSPHATE 5-KINASE-RELATED"/>
    <property type="match status" value="1"/>
</dbReference>
<dbReference type="FunFam" id="3.30.800.10:FF:000007">
    <property type="entry name" value="Putative 1-phosphatidylinositol-4-phosphate 5-kinase/ zinc ion binding family"/>
    <property type="match status" value="1"/>
</dbReference>
<gene>
    <name evidence="11" type="ORF">R1sor_009675</name>
</gene>
<keyword evidence="3 8" id="KW-0547">Nucleotide-binding</keyword>
<dbReference type="PANTHER" id="PTHR45748">
    <property type="entry name" value="1-PHOSPHATIDYLINOSITOL 3-PHOSPHATE 5-KINASE-RELATED"/>
    <property type="match status" value="1"/>
</dbReference>
<dbReference type="Gene3D" id="3.30.800.10">
    <property type="entry name" value="Phosphatidylinositol Phosphate Kinase II Beta"/>
    <property type="match status" value="1"/>
</dbReference>
<name>A0ABD3I1W4_9MARC</name>
<feature type="region of interest" description="Disordered" evidence="9">
    <location>
        <begin position="717"/>
        <end position="739"/>
    </location>
</feature>
<evidence type="ECO:0000256" key="1">
    <source>
        <dbReference type="ARBA" id="ARBA00012009"/>
    </source>
</evidence>
<feature type="compositionally biased region" description="Basic and acidic residues" evidence="9">
    <location>
        <begin position="103"/>
        <end position="112"/>
    </location>
</feature>
<feature type="compositionally biased region" description="Basic and acidic residues" evidence="9">
    <location>
        <begin position="1137"/>
        <end position="1161"/>
    </location>
</feature>
<reference evidence="11 12" key="1">
    <citation type="submission" date="2024-09" db="EMBL/GenBank/DDBJ databases">
        <title>Chromosome-scale assembly of Riccia sorocarpa.</title>
        <authorList>
            <person name="Paukszto L."/>
        </authorList>
    </citation>
    <scope>NUCLEOTIDE SEQUENCE [LARGE SCALE GENOMIC DNA]</scope>
    <source>
        <strain evidence="11">LP-2024</strain>
        <tissue evidence="11">Aerial parts of the thallus</tissue>
    </source>
</reference>
<dbReference type="GO" id="GO:0046488">
    <property type="term" value="P:phosphatidylinositol metabolic process"/>
    <property type="evidence" value="ECO:0007669"/>
    <property type="project" value="UniProtKB-UniRule"/>
</dbReference>
<dbReference type="CDD" id="cd03334">
    <property type="entry name" value="Fab1_TCP"/>
    <property type="match status" value="1"/>
</dbReference>
<keyword evidence="2 8" id="KW-0808">Transferase</keyword>
<dbReference type="EC" id="2.7.1.150" evidence="1"/>
<keyword evidence="4 8" id="KW-0418">Kinase</keyword>
<dbReference type="InterPro" id="IPR044769">
    <property type="entry name" value="PIKfyve_PIPKc"/>
</dbReference>
<feature type="compositionally biased region" description="Low complexity" evidence="9">
    <location>
        <begin position="680"/>
        <end position="694"/>
    </location>
</feature>
<dbReference type="InterPro" id="IPR002498">
    <property type="entry name" value="PInositol-4-P-4/5-kinase_core"/>
</dbReference>
<protein>
    <recommendedName>
        <fullName evidence="1">1-phosphatidylinositol-3-phosphate 5-kinase</fullName>
        <ecNumber evidence="1">2.7.1.150</ecNumber>
    </recommendedName>
    <alternativeName>
        <fullName evidence="7">Phosphatidylinositol 3-phosphate 5-kinase type III</fullName>
    </alternativeName>
</protein>
<evidence type="ECO:0000256" key="9">
    <source>
        <dbReference type="SAM" id="MobiDB-lite"/>
    </source>
</evidence>